<dbReference type="InterPro" id="IPR029030">
    <property type="entry name" value="Caspase-like_dom_sf"/>
</dbReference>
<evidence type="ECO:0000259" key="4">
    <source>
        <dbReference type="PROSITE" id="PS50208"/>
    </source>
</evidence>
<accession>A0A814BS46</accession>
<dbReference type="PRINTS" id="PR00376">
    <property type="entry name" value="IL1BCENZYME"/>
</dbReference>
<dbReference type="Proteomes" id="UP000663854">
    <property type="component" value="Unassembled WGS sequence"/>
</dbReference>
<evidence type="ECO:0000259" key="3">
    <source>
        <dbReference type="PROSITE" id="PS50207"/>
    </source>
</evidence>
<evidence type="ECO:0008006" key="9">
    <source>
        <dbReference type="Google" id="ProtNLM"/>
    </source>
</evidence>
<reference evidence="5" key="1">
    <citation type="submission" date="2021-02" db="EMBL/GenBank/DDBJ databases">
        <authorList>
            <person name="Nowell W R."/>
        </authorList>
    </citation>
    <scope>NUCLEOTIDE SEQUENCE</scope>
</reference>
<feature type="domain" description="Caspase family p20" evidence="4">
    <location>
        <begin position="345"/>
        <end position="475"/>
    </location>
</feature>
<organism evidence="5 7">
    <name type="scientific">Rotaria sordida</name>
    <dbReference type="NCBI Taxonomy" id="392033"/>
    <lineage>
        <taxon>Eukaryota</taxon>
        <taxon>Metazoa</taxon>
        <taxon>Spiralia</taxon>
        <taxon>Gnathifera</taxon>
        <taxon>Rotifera</taxon>
        <taxon>Eurotatoria</taxon>
        <taxon>Bdelloidea</taxon>
        <taxon>Philodinida</taxon>
        <taxon>Philodinidae</taxon>
        <taxon>Rotaria</taxon>
    </lineage>
</organism>
<dbReference type="PANTHER" id="PTHR22576:SF41">
    <property type="entry name" value="CASPASE 14, APOPTOSIS-RELATED CYSTEINE PEPTIDASE"/>
    <property type="match status" value="1"/>
</dbReference>
<dbReference type="EMBL" id="CAJNOH010000186">
    <property type="protein sequence ID" value="CAF0933825.1"/>
    <property type="molecule type" value="Genomic_DNA"/>
</dbReference>
<dbReference type="GO" id="GO:0004197">
    <property type="term" value="F:cysteine-type endopeptidase activity"/>
    <property type="evidence" value="ECO:0007669"/>
    <property type="project" value="InterPro"/>
</dbReference>
<dbReference type="InterPro" id="IPR011600">
    <property type="entry name" value="Pept_C14_caspase"/>
</dbReference>
<dbReference type="PANTHER" id="PTHR22576">
    <property type="entry name" value="MUCOSA ASSOCIATED LYMPHOID TISSUE LYMPHOMA TRANSLOCATION PROTEIN 1/PARACASPASE"/>
    <property type="match status" value="1"/>
</dbReference>
<dbReference type="EMBL" id="CAJNOL010000579">
    <property type="protein sequence ID" value="CAF1123205.1"/>
    <property type="molecule type" value="Genomic_DNA"/>
</dbReference>
<dbReference type="InterPro" id="IPR015917">
    <property type="entry name" value="Pept_C14A"/>
</dbReference>
<evidence type="ECO:0000313" key="7">
    <source>
        <dbReference type="Proteomes" id="UP000663854"/>
    </source>
</evidence>
<evidence type="ECO:0000256" key="1">
    <source>
        <dbReference type="ARBA" id="ARBA00010134"/>
    </source>
</evidence>
<dbReference type="PROSITE" id="PS50208">
    <property type="entry name" value="CASPASE_P20"/>
    <property type="match status" value="1"/>
</dbReference>
<dbReference type="Pfam" id="PF00656">
    <property type="entry name" value="Peptidase_C14"/>
    <property type="match status" value="1"/>
</dbReference>
<dbReference type="Gene3D" id="3.40.50.1460">
    <property type="match status" value="1"/>
</dbReference>
<dbReference type="InterPro" id="IPR001309">
    <property type="entry name" value="Pept_C14_p20"/>
</dbReference>
<evidence type="ECO:0000313" key="8">
    <source>
        <dbReference type="Proteomes" id="UP000663870"/>
    </source>
</evidence>
<dbReference type="PROSITE" id="PS50207">
    <property type="entry name" value="CASPASE_P10"/>
    <property type="match status" value="1"/>
</dbReference>
<protein>
    <recommendedName>
        <fullName evidence="9">Caspase-8</fullName>
    </recommendedName>
</protein>
<dbReference type="InterPro" id="IPR002138">
    <property type="entry name" value="Pept_C14_p10"/>
</dbReference>
<dbReference type="GO" id="GO:0006508">
    <property type="term" value="P:proteolysis"/>
    <property type="evidence" value="ECO:0007669"/>
    <property type="project" value="InterPro"/>
</dbReference>
<evidence type="ECO:0000313" key="5">
    <source>
        <dbReference type="EMBL" id="CAF0933825.1"/>
    </source>
</evidence>
<sequence length="621" mass="72038">MEPTLDNLQRIAHSLAKRALKNGHDPNFYSPFARSAKRSLGINICGGKPDDVTVLLAVVKSTYMWNITEKFIKQCSLTLGQFDSQSVNLLVRLFHNQDACRQLISLSNNLKEKFENLLTTKRDYDERYNDTPLTRIELAIMIHFKEKYLSELIIDNDNNQLKSNIKFSIDDELNLAYCFLLAQIDDRLSKEKLNELKFLFNIRQSIDSLFDIYKNLNENFPKFFSLLIHCKFFAQKLVIVDQTIQNFQLFIQRYEDFIITFEKHYKSLLFNENNYTQTDAILDQNDPYKVSSFMTKFLSSNREPIKLPISSPVEQVQKVPISRPVIQQSVSPPPPSSSSSSNVPGKGLCVIINITAFSSSYDIETPKRAGSEKDVDLIKVIFKKLKFTTLECKFDFKKDDLDRALNHIDDQGTYGNFDCLVIFIMSHGLLHSFFTADSKEIIIRDIIKRYADSSTTTIWTGKSRLFFIQACRSEWPEHMQCTKREGVTMNDLSPKMIVAYSCSASEASKRSPTKGSSFIQVLCVMLLRYSHYLKIQNILDWTAKFVIKRDEVISEHQEKPVSLQQPEYIERNFSSNFRFSNNSLYDTFNSWDYETKLSLKIPLRIWTEIYDLILQNPINNN</sequence>
<dbReference type="SUPFAM" id="SSF52129">
    <property type="entry name" value="Caspase-like"/>
    <property type="match status" value="1"/>
</dbReference>
<gene>
    <name evidence="6" type="ORF">JXQ802_LOCUS20318</name>
    <name evidence="5" type="ORF">PYM288_LOCUS11199</name>
</gene>
<dbReference type="Proteomes" id="UP000663870">
    <property type="component" value="Unassembled WGS sequence"/>
</dbReference>
<dbReference type="InterPro" id="IPR052039">
    <property type="entry name" value="Caspase-related_regulators"/>
</dbReference>
<name>A0A814BS46_9BILA</name>
<comment type="similarity">
    <text evidence="1 2">Belongs to the peptidase C14A family.</text>
</comment>
<dbReference type="AlphaFoldDB" id="A0A814BS46"/>
<keyword evidence="8" id="KW-1185">Reference proteome</keyword>
<dbReference type="SMART" id="SM00115">
    <property type="entry name" value="CASc"/>
    <property type="match status" value="1"/>
</dbReference>
<proteinExistence type="inferred from homology"/>
<evidence type="ECO:0000256" key="2">
    <source>
        <dbReference type="RuleBase" id="RU003971"/>
    </source>
</evidence>
<evidence type="ECO:0000313" key="6">
    <source>
        <dbReference type="EMBL" id="CAF1123205.1"/>
    </source>
</evidence>
<feature type="domain" description="Caspase family p10" evidence="3">
    <location>
        <begin position="495"/>
        <end position="539"/>
    </location>
</feature>
<comment type="caution">
    <text evidence="5">The sequence shown here is derived from an EMBL/GenBank/DDBJ whole genome shotgun (WGS) entry which is preliminary data.</text>
</comment>